<comment type="caution">
    <text evidence="7">The sequence shown here is derived from an EMBL/GenBank/DDBJ whole genome shotgun (WGS) entry which is preliminary data.</text>
</comment>
<sequence>MRRPSMIPTGEIPKQAFGRRRGSVKEGKAKEERVEEKSEEGLNYRSKLRNLPFTGQTFERIAKYFAIHGWVSRIVSRADVPTFDRTATEMPFLGGGEETTNVQPVIVYNCRTSNAWPADLALTVTHFPREKVSFAILFGGSEEVERDVIARLTRAGEDAAHPMLLFGLIAELERARIMELAEVMIDNLEDQISKLDAQPAAAGMQTDDVLRRSEKREAWLNTTFMRNALVSWNAQLVKMVNHIPEFPVMVDQILCRQTAHLGRSDVFHELRLPLDTLVSDNDPSNNDLDTNAAEMRKLQEGRLEEEKNMDKEIRYRDQIREAGMRIKDRLLAIHEEYEDKTRDCTMRVDGMAMATQWSHGETNVAIATATSQDSSQMRSIAIVTMVFLPGTFFASVFSMTFFNWSPDPNQPVVSGEIWIYVLITAVVTIATLILFWYFILHRSKNKPRKLGDEAV</sequence>
<dbReference type="GO" id="GO:0016020">
    <property type="term" value="C:membrane"/>
    <property type="evidence" value="ECO:0007669"/>
    <property type="project" value="UniProtKB-SubCell"/>
</dbReference>
<evidence type="ECO:0000256" key="1">
    <source>
        <dbReference type="ARBA" id="ARBA00004141"/>
    </source>
</evidence>
<dbReference type="EMBL" id="JAULSN010000008">
    <property type="protein sequence ID" value="KAK3365886.1"/>
    <property type="molecule type" value="Genomic_DNA"/>
</dbReference>
<evidence type="ECO:0000256" key="4">
    <source>
        <dbReference type="ARBA" id="ARBA00023136"/>
    </source>
</evidence>
<feature type="transmembrane region" description="Helical" evidence="6">
    <location>
        <begin position="417"/>
        <end position="440"/>
    </location>
</feature>
<accession>A0AAE0JWU1</accession>
<proteinExistence type="predicted"/>
<keyword evidence="8" id="KW-1185">Reference proteome</keyword>
<dbReference type="Gene3D" id="1.20.58.340">
    <property type="entry name" value="Magnesium transport protein CorA, transmembrane region"/>
    <property type="match status" value="1"/>
</dbReference>
<evidence type="ECO:0000256" key="3">
    <source>
        <dbReference type="ARBA" id="ARBA00022989"/>
    </source>
</evidence>
<reference evidence="7" key="2">
    <citation type="submission" date="2023-06" db="EMBL/GenBank/DDBJ databases">
        <authorList>
            <consortium name="Lawrence Berkeley National Laboratory"/>
            <person name="Haridas S."/>
            <person name="Hensen N."/>
            <person name="Bonometti L."/>
            <person name="Westerberg I."/>
            <person name="Brannstrom I.O."/>
            <person name="Guillou S."/>
            <person name="Cros-Aarteil S."/>
            <person name="Calhoun S."/>
            <person name="Kuo A."/>
            <person name="Mondo S."/>
            <person name="Pangilinan J."/>
            <person name="Riley R."/>
            <person name="Labutti K."/>
            <person name="Andreopoulos B."/>
            <person name="Lipzen A."/>
            <person name="Chen C."/>
            <person name="Yanf M."/>
            <person name="Daum C."/>
            <person name="Ng V."/>
            <person name="Clum A."/>
            <person name="Steindorff A."/>
            <person name="Ohm R."/>
            <person name="Martin F."/>
            <person name="Silar P."/>
            <person name="Natvig D."/>
            <person name="Lalanne C."/>
            <person name="Gautier V."/>
            <person name="Ament-Velasquez S.L."/>
            <person name="Kruys A."/>
            <person name="Hutchinson M.I."/>
            <person name="Powell A.J."/>
            <person name="Barry K."/>
            <person name="Miller A.N."/>
            <person name="Grigoriev I.V."/>
            <person name="Debuchy R."/>
            <person name="Gladieux P."/>
            <person name="Thoren M.H."/>
            <person name="Johannesson H."/>
        </authorList>
    </citation>
    <scope>NUCLEOTIDE SEQUENCE</scope>
    <source>
        <strain evidence="7">CBS 958.72</strain>
    </source>
</reference>
<feature type="compositionally biased region" description="Basic and acidic residues" evidence="5">
    <location>
        <begin position="23"/>
        <end position="39"/>
    </location>
</feature>
<protein>
    <submittedName>
        <fullName evidence="7">Uncharacterized protein</fullName>
    </submittedName>
</protein>
<dbReference type="Proteomes" id="UP001287356">
    <property type="component" value="Unassembled WGS sequence"/>
</dbReference>
<evidence type="ECO:0000313" key="8">
    <source>
        <dbReference type="Proteomes" id="UP001287356"/>
    </source>
</evidence>
<dbReference type="InterPro" id="IPR045863">
    <property type="entry name" value="CorA_TM1_TM2"/>
</dbReference>
<evidence type="ECO:0000256" key="2">
    <source>
        <dbReference type="ARBA" id="ARBA00022692"/>
    </source>
</evidence>
<comment type="subcellular location">
    <subcellularLocation>
        <location evidence="1">Membrane</location>
        <topology evidence="1">Multi-pass membrane protein</topology>
    </subcellularLocation>
</comment>
<dbReference type="SUPFAM" id="SSF144083">
    <property type="entry name" value="Magnesium transport protein CorA, transmembrane region"/>
    <property type="match status" value="1"/>
</dbReference>
<evidence type="ECO:0000313" key="7">
    <source>
        <dbReference type="EMBL" id="KAK3365886.1"/>
    </source>
</evidence>
<keyword evidence="4 6" id="KW-0472">Membrane</keyword>
<reference evidence="7" key="1">
    <citation type="journal article" date="2023" name="Mol. Phylogenet. Evol.">
        <title>Genome-scale phylogeny and comparative genomics of the fungal order Sordariales.</title>
        <authorList>
            <person name="Hensen N."/>
            <person name="Bonometti L."/>
            <person name="Westerberg I."/>
            <person name="Brannstrom I.O."/>
            <person name="Guillou S."/>
            <person name="Cros-Aarteil S."/>
            <person name="Calhoun S."/>
            <person name="Haridas S."/>
            <person name="Kuo A."/>
            <person name="Mondo S."/>
            <person name="Pangilinan J."/>
            <person name="Riley R."/>
            <person name="LaButti K."/>
            <person name="Andreopoulos B."/>
            <person name="Lipzen A."/>
            <person name="Chen C."/>
            <person name="Yan M."/>
            <person name="Daum C."/>
            <person name="Ng V."/>
            <person name="Clum A."/>
            <person name="Steindorff A."/>
            <person name="Ohm R.A."/>
            <person name="Martin F."/>
            <person name="Silar P."/>
            <person name="Natvig D.O."/>
            <person name="Lalanne C."/>
            <person name="Gautier V."/>
            <person name="Ament-Velasquez S.L."/>
            <person name="Kruys A."/>
            <person name="Hutchinson M.I."/>
            <person name="Powell A.J."/>
            <person name="Barry K."/>
            <person name="Miller A.N."/>
            <person name="Grigoriev I.V."/>
            <person name="Debuchy R."/>
            <person name="Gladieux P."/>
            <person name="Hiltunen Thoren M."/>
            <person name="Johannesson H."/>
        </authorList>
    </citation>
    <scope>NUCLEOTIDE SEQUENCE</scope>
    <source>
        <strain evidence="7">CBS 958.72</strain>
    </source>
</reference>
<evidence type="ECO:0000256" key="5">
    <source>
        <dbReference type="SAM" id="MobiDB-lite"/>
    </source>
</evidence>
<evidence type="ECO:0000256" key="6">
    <source>
        <dbReference type="SAM" id="Phobius"/>
    </source>
</evidence>
<gene>
    <name evidence="7" type="ORF">B0T24DRAFT_404818</name>
</gene>
<keyword evidence="3 6" id="KW-1133">Transmembrane helix</keyword>
<dbReference type="AlphaFoldDB" id="A0AAE0JWU1"/>
<feature type="region of interest" description="Disordered" evidence="5">
    <location>
        <begin position="1"/>
        <end position="39"/>
    </location>
</feature>
<organism evidence="7 8">
    <name type="scientific">Lasiosphaeria ovina</name>
    <dbReference type="NCBI Taxonomy" id="92902"/>
    <lineage>
        <taxon>Eukaryota</taxon>
        <taxon>Fungi</taxon>
        <taxon>Dikarya</taxon>
        <taxon>Ascomycota</taxon>
        <taxon>Pezizomycotina</taxon>
        <taxon>Sordariomycetes</taxon>
        <taxon>Sordariomycetidae</taxon>
        <taxon>Sordariales</taxon>
        <taxon>Lasiosphaeriaceae</taxon>
        <taxon>Lasiosphaeria</taxon>
    </lineage>
</organism>
<name>A0AAE0JWU1_9PEZI</name>
<keyword evidence="2 6" id="KW-0812">Transmembrane</keyword>
<feature type="transmembrane region" description="Helical" evidence="6">
    <location>
        <begin position="380"/>
        <end position="405"/>
    </location>
</feature>